<proteinExistence type="predicted"/>
<dbReference type="OrthoDB" id="4381088at2"/>
<gene>
    <name evidence="2" type="ordered locus">Gbro_1734</name>
</gene>
<keyword evidence="3" id="KW-1185">Reference proteome</keyword>
<dbReference type="AlphaFoldDB" id="D0L8H9"/>
<dbReference type="KEGG" id="gbr:Gbro_1734"/>
<organism evidence="2 3">
    <name type="scientific">Gordonia bronchialis (strain ATCC 25592 / DSM 43247 / BCRC 13721 / JCM 3198 / KCTC 3076 / NBRC 16047 / NCTC 10667)</name>
    <name type="common">Rhodococcus bronchialis</name>
    <dbReference type="NCBI Taxonomy" id="526226"/>
    <lineage>
        <taxon>Bacteria</taxon>
        <taxon>Bacillati</taxon>
        <taxon>Actinomycetota</taxon>
        <taxon>Actinomycetes</taxon>
        <taxon>Mycobacteriales</taxon>
        <taxon>Gordoniaceae</taxon>
        <taxon>Gordonia</taxon>
    </lineage>
</organism>
<reference evidence="2 3" key="2">
    <citation type="journal article" date="2010" name="Stand. Genomic Sci.">
        <title>Complete genome sequence of Gordonia bronchialis type strain (3410).</title>
        <authorList>
            <person name="Ivanova N."/>
            <person name="Sikorski J."/>
            <person name="Jando M."/>
            <person name="Lapidus A."/>
            <person name="Nolan M."/>
            <person name="Lucas S."/>
            <person name="Del Rio T.G."/>
            <person name="Tice H."/>
            <person name="Copeland A."/>
            <person name="Cheng J.F."/>
            <person name="Chen F."/>
            <person name="Bruce D."/>
            <person name="Goodwin L."/>
            <person name="Pitluck S."/>
            <person name="Mavromatis K."/>
            <person name="Ovchinnikova G."/>
            <person name="Pati A."/>
            <person name="Chen A."/>
            <person name="Palaniappan K."/>
            <person name="Land M."/>
            <person name="Hauser L."/>
            <person name="Chang Y.J."/>
            <person name="Jeffries C.D."/>
            <person name="Chain P."/>
            <person name="Saunders E."/>
            <person name="Han C."/>
            <person name="Detter J.C."/>
            <person name="Brettin T."/>
            <person name="Rohde M."/>
            <person name="Goker M."/>
            <person name="Bristow J."/>
            <person name="Eisen J.A."/>
            <person name="Markowitz V."/>
            <person name="Hugenholtz P."/>
            <person name="Klenk H.P."/>
            <person name="Kyrpides N.C."/>
        </authorList>
    </citation>
    <scope>NUCLEOTIDE SEQUENCE [LARGE SCALE GENOMIC DNA]</scope>
    <source>
        <strain evidence="3">ATCC 25592 / DSM 43247 / BCRC 13721 / JCM 3198 / KCTC 3076 / NBRC 16047 / NCTC 10667</strain>
    </source>
</reference>
<dbReference type="EMBL" id="CP001802">
    <property type="protein sequence ID" value="ACY20996.1"/>
    <property type="molecule type" value="Genomic_DNA"/>
</dbReference>
<feature type="transmembrane region" description="Helical" evidence="1">
    <location>
        <begin position="16"/>
        <end position="34"/>
    </location>
</feature>
<evidence type="ECO:0000256" key="1">
    <source>
        <dbReference type="SAM" id="Phobius"/>
    </source>
</evidence>
<evidence type="ECO:0000313" key="2">
    <source>
        <dbReference type="EMBL" id="ACY20996.1"/>
    </source>
</evidence>
<sequence>MNRTDQTGREIERHRSPGLVIFGIVALAVAAWGLADGPELPDPSNLGWLVVAVGLVIGLLLIVTGARSKR</sequence>
<keyword evidence="1" id="KW-0472">Membrane</keyword>
<dbReference type="eggNOG" id="ENOG5031VZ1">
    <property type="taxonomic scope" value="Bacteria"/>
</dbReference>
<protein>
    <submittedName>
        <fullName evidence="2">Uncharacterized protein</fullName>
    </submittedName>
</protein>
<accession>D0L8H9</accession>
<feature type="transmembrane region" description="Helical" evidence="1">
    <location>
        <begin position="46"/>
        <end position="66"/>
    </location>
</feature>
<dbReference type="RefSeq" id="WP_012833562.1">
    <property type="nucleotide sequence ID" value="NC_013441.1"/>
</dbReference>
<reference evidence="3" key="1">
    <citation type="submission" date="2009-10" db="EMBL/GenBank/DDBJ databases">
        <title>The complete chromosome of Gordonia bronchialis DSM 43247.</title>
        <authorList>
            <consortium name="US DOE Joint Genome Institute (JGI-PGF)"/>
            <person name="Lucas S."/>
            <person name="Copeland A."/>
            <person name="Lapidus A."/>
            <person name="Glavina del Rio T."/>
            <person name="Dalin E."/>
            <person name="Tice H."/>
            <person name="Bruce D."/>
            <person name="Goodwin L."/>
            <person name="Pitluck S."/>
            <person name="Kyrpides N."/>
            <person name="Mavromatis K."/>
            <person name="Ivanova N."/>
            <person name="Ovchinnikova G."/>
            <person name="Saunders E."/>
            <person name="Brettin T."/>
            <person name="Detter J.C."/>
            <person name="Han C."/>
            <person name="Larimer F."/>
            <person name="Land M."/>
            <person name="Hauser L."/>
            <person name="Markowitz V."/>
            <person name="Cheng J.-F."/>
            <person name="Hugenholtz P."/>
            <person name="Woyke T."/>
            <person name="Wu D."/>
            <person name="Jando M."/>
            <person name="Schneider S."/>
            <person name="Goeker M."/>
            <person name="Klenk H.-P."/>
            <person name="Eisen J.A."/>
        </authorList>
    </citation>
    <scope>NUCLEOTIDE SEQUENCE [LARGE SCALE GENOMIC DNA]</scope>
    <source>
        <strain evidence="3">ATCC 25592 / DSM 43247 / BCRC 13721 / JCM 3198 / KCTC 3076 / NBRC 16047 / NCTC 10667</strain>
    </source>
</reference>
<dbReference type="STRING" id="526226.Gbro_1734"/>
<evidence type="ECO:0000313" key="3">
    <source>
        <dbReference type="Proteomes" id="UP000001219"/>
    </source>
</evidence>
<dbReference type="Proteomes" id="UP000001219">
    <property type="component" value="Chromosome"/>
</dbReference>
<keyword evidence="1" id="KW-1133">Transmembrane helix</keyword>
<name>D0L8H9_GORB4</name>
<dbReference type="HOGENOM" id="CLU_198933_0_0_11"/>
<keyword evidence="1" id="KW-0812">Transmembrane</keyword>